<comment type="caution">
    <text evidence="4">The sequence shown here is derived from an EMBL/GenBank/DDBJ whole genome shotgun (WGS) entry which is preliminary data.</text>
</comment>
<dbReference type="SUPFAM" id="SSF89009">
    <property type="entry name" value="GAT-like domain"/>
    <property type="match status" value="1"/>
</dbReference>
<accession>A0A9P4VN83</accession>
<dbReference type="AlphaFoldDB" id="A0A9P4VN83"/>
<gene>
    <name evidence="4" type="ORF">M501DRAFT_995391</name>
</gene>
<dbReference type="Proteomes" id="UP000799429">
    <property type="component" value="Unassembled WGS sequence"/>
</dbReference>
<dbReference type="GO" id="GO:0035091">
    <property type="term" value="F:phosphatidylinositol binding"/>
    <property type="evidence" value="ECO:0007669"/>
    <property type="project" value="InterPro"/>
</dbReference>
<dbReference type="InterPro" id="IPR044103">
    <property type="entry name" value="GAT_LSB5"/>
</dbReference>
<reference evidence="4" key="1">
    <citation type="journal article" date="2020" name="Stud. Mycol.">
        <title>101 Dothideomycetes genomes: a test case for predicting lifestyles and emergence of pathogens.</title>
        <authorList>
            <person name="Haridas S."/>
            <person name="Albert R."/>
            <person name="Binder M."/>
            <person name="Bloem J."/>
            <person name="Labutti K."/>
            <person name="Salamov A."/>
            <person name="Andreopoulos B."/>
            <person name="Baker S."/>
            <person name="Barry K."/>
            <person name="Bills G."/>
            <person name="Bluhm B."/>
            <person name="Cannon C."/>
            <person name="Castanera R."/>
            <person name="Culley D."/>
            <person name="Daum C."/>
            <person name="Ezra D."/>
            <person name="Gonzalez J."/>
            <person name="Henrissat B."/>
            <person name="Kuo A."/>
            <person name="Liang C."/>
            <person name="Lipzen A."/>
            <person name="Lutzoni F."/>
            <person name="Magnuson J."/>
            <person name="Mondo S."/>
            <person name="Nolan M."/>
            <person name="Ohm R."/>
            <person name="Pangilinan J."/>
            <person name="Park H.-J."/>
            <person name="Ramirez L."/>
            <person name="Alfaro M."/>
            <person name="Sun H."/>
            <person name="Tritt A."/>
            <person name="Yoshinaga Y."/>
            <person name="Zwiers L.-H."/>
            <person name="Turgeon B."/>
            <person name="Goodwin S."/>
            <person name="Spatafora J."/>
            <person name="Crous P."/>
            <person name="Grigoriev I."/>
        </authorList>
    </citation>
    <scope>NUCLEOTIDE SEQUENCE</scope>
    <source>
        <strain evidence="4">CBS 101060</strain>
    </source>
</reference>
<dbReference type="SMART" id="SM00288">
    <property type="entry name" value="VHS"/>
    <property type="match status" value="1"/>
</dbReference>
<feature type="region of interest" description="Disordered" evidence="2">
    <location>
        <begin position="141"/>
        <end position="186"/>
    </location>
</feature>
<comment type="subunit">
    <text evidence="1">Component of the ESCRT-0 complex composed of HSE1 and VPS27.</text>
</comment>
<dbReference type="Gene3D" id="1.25.40.90">
    <property type="match status" value="1"/>
</dbReference>
<dbReference type="GO" id="GO:0030479">
    <property type="term" value="C:actin cortical patch"/>
    <property type="evidence" value="ECO:0007669"/>
    <property type="project" value="TreeGrafter"/>
</dbReference>
<dbReference type="SUPFAM" id="SSF48464">
    <property type="entry name" value="ENTH/VHS domain"/>
    <property type="match status" value="1"/>
</dbReference>
<dbReference type="Gene3D" id="1.20.58.160">
    <property type="match status" value="1"/>
</dbReference>
<evidence type="ECO:0000256" key="2">
    <source>
        <dbReference type="SAM" id="MobiDB-lite"/>
    </source>
</evidence>
<dbReference type="GO" id="GO:0006897">
    <property type="term" value="P:endocytosis"/>
    <property type="evidence" value="ECO:0007669"/>
    <property type="project" value="InterPro"/>
</dbReference>
<dbReference type="PANTHER" id="PTHR47789:SF1">
    <property type="entry name" value="LAS SEVENTEEN-BINDING PROTEIN 5"/>
    <property type="match status" value="1"/>
</dbReference>
<dbReference type="GO" id="GO:0043130">
    <property type="term" value="F:ubiquitin binding"/>
    <property type="evidence" value="ECO:0007669"/>
    <property type="project" value="InterPro"/>
</dbReference>
<dbReference type="GO" id="GO:0007034">
    <property type="term" value="P:vacuolar transport"/>
    <property type="evidence" value="ECO:0007669"/>
    <property type="project" value="UniProtKB-ARBA"/>
</dbReference>
<dbReference type="InterPro" id="IPR008942">
    <property type="entry name" value="ENTH_VHS"/>
</dbReference>
<dbReference type="OrthoDB" id="10068368at2759"/>
<dbReference type="GO" id="GO:0007015">
    <property type="term" value="P:actin filament organization"/>
    <property type="evidence" value="ECO:0007669"/>
    <property type="project" value="InterPro"/>
</dbReference>
<dbReference type="GO" id="GO:0051666">
    <property type="term" value="P:actin cortical patch localization"/>
    <property type="evidence" value="ECO:0007669"/>
    <property type="project" value="TreeGrafter"/>
</dbReference>
<evidence type="ECO:0000313" key="5">
    <source>
        <dbReference type="Proteomes" id="UP000799429"/>
    </source>
</evidence>
<dbReference type="PROSITE" id="PS50179">
    <property type="entry name" value="VHS"/>
    <property type="match status" value="1"/>
</dbReference>
<dbReference type="PANTHER" id="PTHR47789">
    <property type="entry name" value="LAS SEVENTEEN-BINDING PROTEIN 5"/>
    <property type="match status" value="1"/>
</dbReference>
<dbReference type="InterPro" id="IPR045007">
    <property type="entry name" value="LSB5"/>
</dbReference>
<dbReference type="CDD" id="cd14232">
    <property type="entry name" value="GAT_LSB5"/>
    <property type="match status" value="1"/>
</dbReference>
<proteinExistence type="predicted"/>
<sequence length="420" mass="46662">MFGASKRPYSAITVQIDRLTSEQYEENDLGGLVDLIEVIRIQESGPTEAARAIRKKLKYGSVHKQLRALVILDGLIQNAGSRFQRAFADEPLLERLRILAKDDMVDSEVRQKCNVLFRQWANAYKNKPGLDRIATLYKQLPQTRRPRPAQSKVIRETEAEAAEETSPGSPRSPTTITSGHARKTSKPSNIYATASSSAAPVALAAAPLPNSSIFKSSKDKKSKNKSFNLEKEKQQLLETIASASVASTNLLNGLQLINREEQRVSENQEVLTRFETCKRLRRQILRYIQLIESEQWIGSLLTANDELVKALMAFEIMDKSIDDDSDSDTEAYRGLSSSPVKDSSNEAALAGLNLNETAPIKPPRPTSIPMSSADISGKQRAEESESEDDIQEPDPDDPFGDQNAVKTPYIERGGMTWRDV</sequence>
<feature type="compositionally biased region" description="Polar residues" evidence="2">
    <location>
        <begin position="335"/>
        <end position="346"/>
    </location>
</feature>
<protein>
    <recommendedName>
        <fullName evidence="3">VHS domain-containing protein</fullName>
    </recommendedName>
</protein>
<organism evidence="4 5">
    <name type="scientific">Patellaria atrata CBS 101060</name>
    <dbReference type="NCBI Taxonomy" id="1346257"/>
    <lineage>
        <taxon>Eukaryota</taxon>
        <taxon>Fungi</taxon>
        <taxon>Dikarya</taxon>
        <taxon>Ascomycota</taxon>
        <taxon>Pezizomycotina</taxon>
        <taxon>Dothideomycetes</taxon>
        <taxon>Dothideomycetes incertae sedis</taxon>
        <taxon>Patellariales</taxon>
        <taxon>Patellariaceae</taxon>
        <taxon>Patellaria</taxon>
    </lineage>
</organism>
<evidence type="ECO:0000256" key="1">
    <source>
        <dbReference type="ARBA" id="ARBA00011446"/>
    </source>
</evidence>
<dbReference type="InterPro" id="IPR038425">
    <property type="entry name" value="GAT_sf"/>
</dbReference>
<feature type="compositionally biased region" description="Polar residues" evidence="2">
    <location>
        <begin position="166"/>
        <end position="178"/>
    </location>
</feature>
<dbReference type="InterPro" id="IPR002014">
    <property type="entry name" value="VHS_dom"/>
</dbReference>
<dbReference type="CDD" id="cd16980">
    <property type="entry name" value="VHS_Lsb5"/>
    <property type="match status" value="1"/>
</dbReference>
<evidence type="ECO:0000259" key="3">
    <source>
        <dbReference type="PROSITE" id="PS50179"/>
    </source>
</evidence>
<feature type="domain" description="VHS" evidence="3">
    <location>
        <begin position="19"/>
        <end position="148"/>
    </location>
</feature>
<feature type="region of interest" description="Disordered" evidence="2">
    <location>
        <begin position="322"/>
        <end position="420"/>
    </location>
</feature>
<feature type="compositionally biased region" description="Acidic residues" evidence="2">
    <location>
        <begin position="384"/>
        <end position="399"/>
    </location>
</feature>
<evidence type="ECO:0000313" key="4">
    <source>
        <dbReference type="EMBL" id="KAF2837463.1"/>
    </source>
</evidence>
<keyword evidence="5" id="KW-1185">Reference proteome</keyword>
<dbReference type="Pfam" id="PF00790">
    <property type="entry name" value="VHS"/>
    <property type="match status" value="1"/>
</dbReference>
<name>A0A9P4VN83_9PEZI</name>
<dbReference type="EMBL" id="MU006099">
    <property type="protein sequence ID" value="KAF2837463.1"/>
    <property type="molecule type" value="Genomic_DNA"/>
</dbReference>